<gene>
    <name evidence="2" type="ORF">H0G86_011262</name>
</gene>
<dbReference type="Gene3D" id="3.90.1300.10">
    <property type="entry name" value="Amidase signature (AS) domain"/>
    <property type="match status" value="1"/>
</dbReference>
<organism evidence="2 3">
    <name type="scientific">Trichoderma simmonsii</name>
    <dbReference type="NCBI Taxonomy" id="1491479"/>
    <lineage>
        <taxon>Eukaryota</taxon>
        <taxon>Fungi</taxon>
        <taxon>Dikarya</taxon>
        <taxon>Ascomycota</taxon>
        <taxon>Pezizomycotina</taxon>
        <taxon>Sordariomycetes</taxon>
        <taxon>Hypocreomycetidae</taxon>
        <taxon>Hypocreales</taxon>
        <taxon>Hypocreaceae</taxon>
        <taxon>Trichoderma</taxon>
    </lineage>
</organism>
<dbReference type="SUPFAM" id="SSF75304">
    <property type="entry name" value="Amidase signature (AS) enzymes"/>
    <property type="match status" value="1"/>
</dbReference>
<dbReference type="PANTHER" id="PTHR46310">
    <property type="entry name" value="AMIDASE 1"/>
    <property type="match status" value="1"/>
</dbReference>
<dbReference type="InterPro" id="IPR023631">
    <property type="entry name" value="Amidase_dom"/>
</dbReference>
<keyword evidence="3" id="KW-1185">Reference proteome</keyword>
<dbReference type="EMBL" id="CP075869">
    <property type="protein sequence ID" value="QYT04348.1"/>
    <property type="molecule type" value="Genomic_DNA"/>
</dbReference>
<dbReference type="InterPro" id="IPR036928">
    <property type="entry name" value="AS_sf"/>
</dbReference>
<dbReference type="Proteomes" id="UP000826661">
    <property type="component" value="Chromosome VI"/>
</dbReference>
<evidence type="ECO:0000313" key="3">
    <source>
        <dbReference type="Proteomes" id="UP000826661"/>
    </source>
</evidence>
<dbReference type="Pfam" id="PF01425">
    <property type="entry name" value="Amidase"/>
    <property type="match status" value="1"/>
</dbReference>
<proteinExistence type="predicted"/>
<evidence type="ECO:0000259" key="1">
    <source>
        <dbReference type="Pfam" id="PF01425"/>
    </source>
</evidence>
<sequence length="643" mass="71556">MEILCNYRFKGTNCYYICPRVVAKYPLQSVNDTTTGLQLNPAAAQGHSEFVTIFSFSDFEEDFTQDSLKARLEALSEEDDVFSFDFIDRVYIHATQQQIAYTQVRSVFGRLQFHGKDVSVLPLPIEDVSSTLLSGPYAMTSLGFHRVWKAFADDQDAFIASFAPNDGPGDGSLDTPELQQSSVHDSSLSECYRPLLFPSTSARLSVLVPSRCYYLKTDSKPLNGFRFAVKDNIHIRGCSTTAGSRDFGKLYGVQTATAKAVEKLVSMGAVLVGKTKTATFADGDVLTADWVEESYPWNPRGDGYLIPSGSSTGSAVAIAAYPWLDFTIGTDTLGSIRGPALWNGVYGVRPTWGSLDGDGVVPVVESFDTIGFFSRSLSICSTLSLHWLRRSETSSAMGFKLMHIPGDWKTDHDDIQMAQEQFILALEEVCECRRVDVKIEELWKSQSPLLREVDFYDYCHTVAINIKLPTQQRFIQQFLRAYENKYKRRPYLNPVIRHVLAEAEHVTPQDYATALEKREAIAQWLNTEVMCVDADAYIPILVFPFTDGNLTYRDEYHAEPIGISSAGWHPKLLSTLGGVPEIVVPIGEHEFTSKATGKKAFLPIVASVLTVKEYERVALDLVGVALNKMGVPSRVHTGSRCFE</sequence>
<evidence type="ECO:0000313" key="2">
    <source>
        <dbReference type="EMBL" id="QYT04348.1"/>
    </source>
</evidence>
<reference evidence="2 3" key="1">
    <citation type="journal article" date="2021" name="BMC Genomics">
        <title>Telomere-to-telomere genome assembly of asparaginase-producing Trichoderma simmonsii.</title>
        <authorList>
            <person name="Chung D."/>
            <person name="Kwon Y.M."/>
            <person name="Yang Y."/>
        </authorList>
    </citation>
    <scope>NUCLEOTIDE SEQUENCE [LARGE SCALE GENOMIC DNA]</scope>
    <source>
        <strain evidence="2 3">GH-Sj1</strain>
    </source>
</reference>
<dbReference type="AlphaFoldDB" id="A0A8G0LL70"/>
<protein>
    <submittedName>
        <fullName evidence="2">Amidase domain-containing protein</fullName>
    </submittedName>
</protein>
<dbReference type="PANTHER" id="PTHR46310:SF7">
    <property type="entry name" value="AMIDASE 1"/>
    <property type="match status" value="1"/>
</dbReference>
<accession>A0A8G0LL70</accession>
<feature type="domain" description="Amidase" evidence="1">
    <location>
        <begin position="216"/>
        <end position="382"/>
    </location>
</feature>
<name>A0A8G0LL70_9HYPO</name>